<feature type="domain" description="GTP cyclohydrolase II" evidence="10">
    <location>
        <begin position="171"/>
        <end position="333"/>
    </location>
</feature>
<keyword evidence="12" id="KW-1185">Reference proteome</keyword>
<evidence type="ECO:0000256" key="8">
    <source>
        <dbReference type="ARBA" id="ARBA00049295"/>
    </source>
</evidence>
<feature type="binding site" evidence="9">
    <location>
        <position position="235"/>
    </location>
    <ligand>
        <name>GTP</name>
        <dbReference type="ChEBI" id="CHEBI:37565"/>
    </ligand>
</feature>
<feature type="binding site" evidence="9">
    <location>
        <position position="232"/>
    </location>
    <ligand>
        <name>Zn(2+)</name>
        <dbReference type="ChEBI" id="CHEBI:29105"/>
        <note>catalytic</note>
    </ligand>
</feature>
<dbReference type="GO" id="GO:0009231">
    <property type="term" value="P:riboflavin biosynthetic process"/>
    <property type="evidence" value="ECO:0007669"/>
    <property type="project" value="UniProtKB-UniRule"/>
</dbReference>
<evidence type="ECO:0000313" key="12">
    <source>
        <dbReference type="Proteomes" id="UP000519897"/>
    </source>
</evidence>
<comment type="similarity">
    <text evidence="9">Belongs to the GTP cyclohydrolase II family.</text>
</comment>
<sequence length="368" mass="39896">MTEHSPFALEFKDPSREVERAVAELRFGRPIILEDRSRALAVLALDAVSPALYDQFASVVGQKHELFLTRNRAEKLGITRASDIVAPLRNVSFHQASELAYTPGTKHLSAWRKANELESASAELASTALLLPAMVCAEVERDDKRFSSCCTLDHAQLSASSNVRQSFQIVARTPVPLETFGYADFVVFRGGLAQKDQVAIVVGKPDVSKPVPIRIHSSCITGDLCGSLKCDCGDQLRNGLDLLAKAGGGVLLYLDQEGRGTGIGAKMRAYGFQHRGMDTIDADAQLGFGADHRRYEAAVAMLKLLNIDEVIVYTNNPTKIAALSDAGILVHARSAVTGRVTSENEFYLRTKTARAGHMLDVDALIAAE</sequence>
<keyword evidence="7 9" id="KW-0342">GTP-binding</keyword>
<feature type="binding site" evidence="9">
    <location>
        <position position="279"/>
    </location>
    <ligand>
        <name>GTP</name>
        <dbReference type="ChEBI" id="CHEBI:37565"/>
    </ligand>
</feature>
<dbReference type="Proteomes" id="UP000519897">
    <property type="component" value="Unassembled WGS sequence"/>
</dbReference>
<feature type="binding site" evidence="9">
    <location>
        <begin position="257"/>
        <end position="259"/>
    </location>
    <ligand>
        <name>GTP</name>
        <dbReference type="ChEBI" id="CHEBI:37565"/>
    </ligand>
</feature>
<feature type="binding site" evidence="9">
    <location>
        <position position="230"/>
    </location>
    <ligand>
        <name>Zn(2+)</name>
        <dbReference type="ChEBI" id="CHEBI:29105"/>
        <note>catalytic</note>
    </ligand>
</feature>
<comment type="catalytic activity">
    <reaction evidence="8 9">
        <text>GTP + 4 H2O = 2,5-diamino-6-hydroxy-4-(5-phosphoribosylamino)-pyrimidine + formate + 2 phosphate + 3 H(+)</text>
        <dbReference type="Rhea" id="RHEA:23704"/>
        <dbReference type="ChEBI" id="CHEBI:15377"/>
        <dbReference type="ChEBI" id="CHEBI:15378"/>
        <dbReference type="ChEBI" id="CHEBI:15740"/>
        <dbReference type="ChEBI" id="CHEBI:37565"/>
        <dbReference type="ChEBI" id="CHEBI:43474"/>
        <dbReference type="ChEBI" id="CHEBI:58614"/>
        <dbReference type="EC" id="3.5.4.25"/>
    </reaction>
</comment>
<dbReference type="CDD" id="cd00641">
    <property type="entry name" value="GTP_cyclohydro2"/>
    <property type="match status" value="1"/>
</dbReference>
<dbReference type="Gene3D" id="3.40.50.10990">
    <property type="entry name" value="GTP cyclohydrolase II"/>
    <property type="match status" value="1"/>
</dbReference>
<feature type="active site" description="Proton acceptor" evidence="9">
    <location>
        <position position="291"/>
    </location>
</feature>
<dbReference type="GO" id="GO:0003935">
    <property type="term" value="F:GTP cyclohydrolase II activity"/>
    <property type="evidence" value="ECO:0007669"/>
    <property type="project" value="UniProtKB-UniRule"/>
</dbReference>
<evidence type="ECO:0000256" key="2">
    <source>
        <dbReference type="ARBA" id="ARBA00022619"/>
    </source>
</evidence>
<accession>A0A7W6LIV6</accession>
<evidence type="ECO:0000256" key="7">
    <source>
        <dbReference type="ARBA" id="ARBA00023134"/>
    </source>
</evidence>
<evidence type="ECO:0000256" key="3">
    <source>
        <dbReference type="ARBA" id="ARBA00022723"/>
    </source>
</evidence>
<comment type="pathway">
    <text evidence="1 9">Cofactor biosynthesis; riboflavin biosynthesis; 5-amino-6-(D-ribitylamino)uracil from GTP: step 1/4.</text>
</comment>
<feature type="binding site" evidence="9">
    <location>
        <begin position="214"/>
        <end position="218"/>
    </location>
    <ligand>
        <name>GTP</name>
        <dbReference type="ChEBI" id="CHEBI:37565"/>
    </ligand>
</feature>
<comment type="caution">
    <text evidence="11">The sequence shown here is derived from an EMBL/GenBank/DDBJ whole genome shotgun (WGS) entry which is preliminary data.</text>
</comment>
<name>A0A7W6LIV6_9HYPH</name>
<dbReference type="InterPro" id="IPR000926">
    <property type="entry name" value="RibA"/>
</dbReference>
<keyword evidence="6 9" id="KW-0862">Zinc</keyword>
<dbReference type="PANTHER" id="PTHR21327:SF18">
    <property type="entry name" value="3,4-DIHYDROXY-2-BUTANONE 4-PHOSPHATE SYNTHASE"/>
    <property type="match status" value="1"/>
</dbReference>
<protein>
    <recommendedName>
        <fullName evidence="9">GTP cyclohydrolase-2</fullName>
        <ecNumber evidence="9">3.5.4.25</ecNumber>
    </recommendedName>
    <alternativeName>
        <fullName evidence="9">GTP cyclohydrolase II</fullName>
    </alternativeName>
</protein>
<evidence type="ECO:0000256" key="6">
    <source>
        <dbReference type="ARBA" id="ARBA00022833"/>
    </source>
</evidence>
<dbReference type="EC" id="3.5.4.25" evidence="9"/>
<comment type="function">
    <text evidence="9">Catalyzes the conversion of GTP to 2,5-diamino-6-ribosylamino-4(3H)-pyrimidinone 5'-phosphate (DARP), formate and pyrophosphate.</text>
</comment>
<dbReference type="InterPro" id="IPR036144">
    <property type="entry name" value="RibA-like_sf"/>
</dbReference>
<evidence type="ECO:0000256" key="4">
    <source>
        <dbReference type="ARBA" id="ARBA00022741"/>
    </source>
</evidence>
<evidence type="ECO:0000256" key="1">
    <source>
        <dbReference type="ARBA" id="ARBA00004853"/>
    </source>
</evidence>
<dbReference type="PIRSF" id="PIRSF001259">
    <property type="entry name" value="RibA"/>
    <property type="match status" value="1"/>
</dbReference>
<dbReference type="HAMAP" id="MF_00179">
    <property type="entry name" value="RibA"/>
    <property type="match status" value="1"/>
</dbReference>
<organism evidence="11 12">
    <name type="scientific">Rhizobium rhizoryzae</name>
    <dbReference type="NCBI Taxonomy" id="451876"/>
    <lineage>
        <taxon>Bacteria</taxon>
        <taxon>Pseudomonadati</taxon>
        <taxon>Pseudomonadota</taxon>
        <taxon>Alphaproteobacteria</taxon>
        <taxon>Hyphomicrobiales</taxon>
        <taxon>Rhizobiaceae</taxon>
        <taxon>Rhizobium/Agrobacterium group</taxon>
        <taxon>Rhizobium</taxon>
    </lineage>
</organism>
<keyword evidence="3 9" id="KW-0479">Metal-binding</keyword>
<dbReference type="UniPathway" id="UPA00275">
    <property type="reaction ID" value="UER00400"/>
</dbReference>
<keyword evidence="5 9" id="KW-0378">Hydrolase</keyword>
<evidence type="ECO:0000256" key="9">
    <source>
        <dbReference type="HAMAP-Rule" id="MF_00179"/>
    </source>
</evidence>
<feature type="active site" description="Nucleophile" evidence="9">
    <location>
        <position position="293"/>
    </location>
</feature>
<proteinExistence type="inferred from homology"/>
<evidence type="ECO:0000256" key="5">
    <source>
        <dbReference type="ARBA" id="ARBA00022801"/>
    </source>
</evidence>
<dbReference type="GO" id="GO:0005829">
    <property type="term" value="C:cytosol"/>
    <property type="evidence" value="ECO:0007669"/>
    <property type="project" value="TreeGrafter"/>
</dbReference>
<dbReference type="InterPro" id="IPR032677">
    <property type="entry name" value="GTP_cyclohydro_II"/>
</dbReference>
<dbReference type="GO" id="GO:0008270">
    <property type="term" value="F:zinc ion binding"/>
    <property type="evidence" value="ECO:0007669"/>
    <property type="project" value="UniProtKB-UniRule"/>
</dbReference>
<keyword evidence="2 9" id="KW-0686">Riboflavin biosynthesis</keyword>
<keyword evidence="4 9" id="KW-0547">Nucleotide-binding</keyword>
<feature type="binding site" evidence="9">
    <location>
        <position position="319"/>
    </location>
    <ligand>
        <name>GTP</name>
        <dbReference type="ChEBI" id="CHEBI:37565"/>
    </ligand>
</feature>
<dbReference type="Pfam" id="PF00925">
    <property type="entry name" value="GTP_cyclohydro2"/>
    <property type="match status" value="1"/>
</dbReference>
<reference evidence="11 12" key="1">
    <citation type="submission" date="2020-08" db="EMBL/GenBank/DDBJ databases">
        <title>Genomic Encyclopedia of Type Strains, Phase IV (KMG-IV): sequencing the most valuable type-strain genomes for metagenomic binning, comparative biology and taxonomic classification.</title>
        <authorList>
            <person name="Goeker M."/>
        </authorList>
    </citation>
    <scope>NUCLEOTIDE SEQUENCE [LARGE SCALE GENOMIC DNA]</scope>
    <source>
        <strain evidence="11 12">DSM 29514</strain>
    </source>
</reference>
<dbReference type="SUPFAM" id="SSF142695">
    <property type="entry name" value="RibA-like"/>
    <property type="match status" value="1"/>
</dbReference>
<feature type="binding site" evidence="9">
    <location>
        <position position="219"/>
    </location>
    <ligand>
        <name>Zn(2+)</name>
        <dbReference type="ChEBI" id="CHEBI:29105"/>
        <note>catalytic</note>
    </ligand>
</feature>
<evidence type="ECO:0000259" key="10">
    <source>
        <dbReference type="Pfam" id="PF00925"/>
    </source>
</evidence>
<dbReference type="GO" id="GO:0005525">
    <property type="term" value="F:GTP binding"/>
    <property type="evidence" value="ECO:0007669"/>
    <property type="project" value="UniProtKB-KW"/>
</dbReference>
<comment type="cofactor">
    <cofactor evidence="9">
        <name>Zn(2+)</name>
        <dbReference type="ChEBI" id="CHEBI:29105"/>
    </cofactor>
    <text evidence="9">Binds 1 zinc ion per subunit.</text>
</comment>
<evidence type="ECO:0000313" key="11">
    <source>
        <dbReference type="EMBL" id="MBB4145179.1"/>
    </source>
</evidence>
<dbReference type="NCBIfam" id="NF001591">
    <property type="entry name" value="PRK00393.1"/>
    <property type="match status" value="1"/>
</dbReference>
<dbReference type="PANTHER" id="PTHR21327">
    <property type="entry name" value="GTP CYCLOHYDROLASE II-RELATED"/>
    <property type="match status" value="1"/>
</dbReference>
<dbReference type="NCBIfam" id="NF006456">
    <property type="entry name" value="PRK08815.1"/>
    <property type="match status" value="1"/>
</dbReference>
<feature type="binding site" evidence="9">
    <location>
        <position position="314"/>
    </location>
    <ligand>
        <name>GTP</name>
        <dbReference type="ChEBI" id="CHEBI:37565"/>
    </ligand>
</feature>
<dbReference type="RefSeq" id="WP_165132203.1">
    <property type="nucleotide sequence ID" value="NZ_CP049249.1"/>
</dbReference>
<dbReference type="EMBL" id="JACIEC010000006">
    <property type="protein sequence ID" value="MBB4145179.1"/>
    <property type="molecule type" value="Genomic_DNA"/>
</dbReference>
<gene>
    <name evidence="9" type="primary">ribA</name>
    <name evidence="11" type="ORF">GGQ72_003742</name>
</gene>
<dbReference type="AlphaFoldDB" id="A0A7W6LIV6"/>